<evidence type="ECO:0000256" key="5">
    <source>
        <dbReference type="ARBA" id="ARBA00022842"/>
    </source>
</evidence>
<dbReference type="InterPro" id="IPR016066">
    <property type="entry name" value="A-D-PHexomutase_CS"/>
</dbReference>
<evidence type="ECO:0000259" key="10">
    <source>
        <dbReference type="Pfam" id="PF02879"/>
    </source>
</evidence>
<comment type="caution">
    <text evidence="12">The sequence shown here is derived from an EMBL/GenBank/DDBJ whole genome shotgun (WGS) entry which is preliminary data.</text>
</comment>
<comment type="cofactor">
    <cofactor evidence="1">
        <name>Mg(2+)</name>
        <dbReference type="ChEBI" id="CHEBI:18420"/>
    </cofactor>
</comment>
<comment type="similarity">
    <text evidence="2 7">Belongs to the phosphohexose mutase family.</text>
</comment>
<proteinExistence type="inferred from homology"/>
<evidence type="ECO:0000256" key="7">
    <source>
        <dbReference type="RuleBase" id="RU004326"/>
    </source>
</evidence>
<dbReference type="SUPFAM" id="SSF55957">
    <property type="entry name" value="Phosphoglucomutase, C-terminal domain"/>
    <property type="match status" value="1"/>
</dbReference>
<keyword evidence="4 7" id="KW-0479">Metal-binding</keyword>
<feature type="domain" description="Alpha-D-phosphohexomutase alpha/beta/alpha" evidence="11">
    <location>
        <begin position="270"/>
        <end position="380"/>
    </location>
</feature>
<evidence type="ECO:0000259" key="9">
    <source>
        <dbReference type="Pfam" id="PF02878"/>
    </source>
</evidence>
<evidence type="ECO:0000259" key="11">
    <source>
        <dbReference type="Pfam" id="PF02880"/>
    </source>
</evidence>
<dbReference type="InterPro" id="IPR005843">
    <property type="entry name" value="A-D-PHexomutase_C"/>
</dbReference>
<dbReference type="SUPFAM" id="SSF53738">
    <property type="entry name" value="Phosphoglucomutase, first 3 domains"/>
    <property type="match status" value="3"/>
</dbReference>
<protein>
    <submittedName>
        <fullName evidence="12">Phosphoglucosamine mutase</fullName>
        <ecNumber evidence="12">5.4.2.10</ecNumber>
    </submittedName>
</protein>
<keyword evidence="6 12" id="KW-0413">Isomerase</keyword>
<dbReference type="InterPro" id="IPR005844">
    <property type="entry name" value="A-D-PHexomutase_a/b/a-I"/>
</dbReference>
<reference evidence="12" key="1">
    <citation type="journal article" date="2020" name="mSystems">
        <title>Genome- and Community-Level Interaction Insights into Carbon Utilization and Element Cycling Functions of Hydrothermarchaeota in Hydrothermal Sediment.</title>
        <authorList>
            <person name="Zhou Z."/>
            <person name="Liu Y."/>
            <person name="Xu W."/>
            <person name="Pan J."/>
            <person name="Luo Z.H."/>
            <person name="Li M."/>
        </authorList>
    </citation>
    <scope>NUCLEOTIDE SEQUENCE [LARGE SCALE GENOMIC DNA]</scope>
    <source>
        <strain evidence="12">SpSt-732</strain>
    </source>
</reference>
<name>A0A7C4FD54_9CREN</name>
<gene>
    <name evidence="12" type="primary">glmM</name>
    <name evidence="12" type="ORF">ENV14_07640</name>
</gene>
<organism evidence="12">
    <name type="scientific">Ignisphaera aggregans</name>
    <dbReference type="NCBI Taxonomy" id="334771"/>
    <lineage>
        <taxon>Archaea</taxon>
        <taxon>Thermoproteota</taxon>
        <taxon>Thermoprotei</taxon>
        <taxon>Desulfurococcales</taxon>
        <taxon>Desulfurococcaceae</taxon>
        <taxon>Ignisphaera</taxon>
    </lineage>
</organism>
<dbReference type="Pfam" id="PF02879">
    <property type="entry name" value="PGM_PMM_II"/>
    <property type="match status" value="1"/>
</dbReference>
<dbReference type="InterPro" id="IPR005841">
    <property type="entry name" value="Alpha-D-phosphohexomutase_SF"/>
</dbReference>
<dbReference type="Pfam" id="PF02878">
    <property type="entry name" value="PGM_PMM_I"/>
    <property type="match status" value="1"/>
</dbReference>
<dbReference type="PANTHER" id="PTHR43771">
    <property type="entry name" value="PHOSPHOMANNOMUTASE"/>
    <property type="match status" value="1"/>
</dbReference>
<evidence type="ECO:0000256" key="1">
    <source>
        <dbReference type="ARBA" id="ARBA00001946"/>
    </source>
</evidence>
<evidence type="ECO:0000259" key="8">
    <source>
        <dbReference type="Pfam" id="PF00408"/>
    </source>
</evidence>
<dbReference type="Pfam" id="PF00408">
    <property type="entry name" value="PGM_PMM_IV"/>
    <property type="match status" value="1"/>
</dbReference>
<dbReference type="PANTHER" id="PTHR43771:SF1">
    <property type="entry name" value="PHOSPHOMANNOMUTASE"/>
    <property type="match status" value="1"/>
</dbReference>
<dbReference type="Gene3D" id="3.30.310.50">
    <property type="entry name" value="Alpha-D-phosphohexomutase, C-terminal domain"/>
    <property type="match status" value="1"/>
</dbReference>
<dbReference type="InterPro" id="IPR016055">
    <property type="entry name" value="A-D-PHexomutase_a/b/a-I/II/III"/>
</dbReference>
<dbReference type="NCBIfam" id="TIGR03990">
    <property type="entry name" value="Arch_GlmM"/>
    <property type="match status" value="1"/>
</dbReference>
<evidence type="ECO:0000256" key="3">
    <source>
        <dbReference type="ARBA" id="ARBA00022553"/>
    </source>
</evidence>
<dbReference type="PROSITE" id="PS00710">
    <property type="entry name" value="PGM_PMM"/>
    <property type="match status" value="1"/>
</dbReference>
<evidence type="ECO:0000256" key="6">
    <source>
        <dbReference type="ARBA" id="ARBA00023235"/>
    </source>
</evidence>
<accession>A0A7C4FD54</accession>
<feature type="domain" description="Alpha-D-phosphohexomutase C-terminal" evidence="8">
    <location>
        <begin position="408"/>
        <end position="458"/>
    </location>
</feature>
<dbReference type="InterPro" id="IPR024086">
    <property type="entry name" value="GlmM_arc-type"/>
</dbReference>
<dbReference type="EMBL" id="DTFF01000064">
    <property type="protein sequence ID" value="HGI88238.1"/>
    <property type="molecule type" value="Genomic_DNA"/>
</dbReference>
<evidence type="ECO:0000256" key="2">
    <source>
        <dbReference type="ARBA" id="ARBA00010231"/>
    </source>
</evidence>
<evidence type="ECO:0000256" key="4">
    <source>
        <dbReference type="ARBA" id="ARBA00022723"/>
    </source>
</evidence>
<dbReference type="InterPro" id="IPR005846">
    <property type="entry name" value="A-D-PHexomutase_a/b/a-III"/>
</dbReference>
<dbReference type="Gene3D" id="3.40.120.10">
    <property type="entry name" value="Alpha-D-Glucose-1,6-Bisphosphate, subunit A, domain 3"/>
    <property type="match status" value="3"/>
</dbReference>
<sequence length="472" mass="52365">MFSWDLILGAIMSADSRKLFGTDGVRWVVDKSDPEFSLRLAMAIASYFPKGARALVGRDGRIGNNSVYHIVIGGLISAGTKVYDADYIPTPALQYCVKEMGFDYGIVVTASHNPPEWVGIKVVLNDGIEAPPNVDLEIESILFESKFRRASWFELKPVEKFEAAIDYYVNGVKKHIDREKLKKKELKVVVDCANSVSALTTPRVLKELGVKTLTINAEIGIPHRPYEPTPDSLKELMQVVKAVGADFGVAHDGDGDRATFIDEMGNFIYGDVSAIILSQYVAERHPDLPRRVVTAISTSHLLSERYFIEKGIEVVWTRVGFLNIARKIIELSGAISGFEDNGGFAYVMHQLVRDGTMTAALMAELIAESDKALSHLVSSIQKPFIIRTKVPIASREEGLIIVEKLRKQYHGHKTFDIDGIKVVMKDAAFLVRPSGTEPLIRITVESWDEARAEALLSELLGYIDEAKRGLEK</sequence>
<dbReference type="InterPro" id="IPR005845">
    <property type="entry name" value="A-D-PHexomutase_a/b/a-II"/>
</dbReference>
<evidence type="ECO:0000313" key="12">
    <source>
        <dbReference type="EMBL" id="HGI88238.1"/>
    </source>
</evidence>
<feature type="domain" description="Alpha-D-phosphohexomutase alpha/beta/alpha" evidence="10">
    <location>
        <begin position="167"/>
        <end position="265"/>
    </location>
</feature>
<feature type="domain" description="Alpha-D-phosphohexomutase alpha/beta/alpha" evidence="9">
    <location>
        <begin position="17"/>
        <end position="148"/>
    </location>
</feature>
<dbReference type="EC" id="5.4.2.10" evidence="12"/>
<dbReference type="GO" id="GO:0008966">
    <property type="term" value="F:phosphoglucosamine mutase activity"/>
    <property type="evidence" value="ECO:0007669"/>
    <property type="project" value="UniProtKB-EC"/>
</dbReference>
<dbReference type="PRINTS" id="PR00509">
    <property type="entry name" value="PGMPMM"/>
</dbReference>
<dbReference type="AlphaFoldDB" id="A0A7C4FD54"/>
<dbReference type="GO" id="GO:0000287">
    <property type="term" value="F:magnesium ion binding"/>
    <property type="evidence" value="ECO:0007669"/>
    <property type="project" value="InterPro"/>
</dbReference>
<dbReference type="Pfam" id="PF02880">
    <property type="entry name" value="PGM_PMM_III"/>
    <property type="match status" value="1"/>
</dbReference>
<keyword evidence="3" id="KW-0597">Phosphoprotein</keyword>
<dbReference type="InterPro" id="IPR036900">
    <property type="entry name" value="A-D-PHexomutase_C_sf"/>
</dbReference>
<dbReference type="GO" id="GO:0005975">
    <property type="term" value="P:carbohydrate metabolic process"/>
    <property type="evidence" value="ECO:0007669"/>
    <property type="project" value="InterPro"/>
</dbReference>
<keyword evidence="5 7" id="KW-0460">Magnesium</keyword>